<reference evidence="2 3" key="1">
    <citation type="submission" date="2023-05" db="EMBL/GenBank/DDBJ databases">
        <title>B98-5 Cell Line De Novo Hybrid Assembly: An Optical Mapping Approach.</title>
        <authorList>
            <person name="Kananen K."/>
            <person name="Auerbach J.A."/>
            <person name="Kautto E."/>
            <person name="Blachly J.S."/>
        </authorList>
    </citation>
    <scope>NUCLEOTIDE SEQUENCE [LARGE SCALE GENOMIC DNA]</scope>
    <source>
        <strain evidence="2">B95-8</strain>
        <tissue evidence="2">Cell line</tissue>
    </source>
</reference>
<dbReference type="Proteomes" id="UP001266305">
    <property type="component" value="Unassembled WGS sequence"/>
</dbReference>
<feature type="region of interest" description="Disordered" evidence="1">
    <location>
        <begin position="17"/>
        <end position="58"/>
    </location>
</feature>
<gene>
    <name evidence="2" type="ORF">P7K49_003251</name>
</gene>
<name>A0ABQ9WJN0_SAGOE</name>
<comment type="caution">
    <text evidence="2">The sequence shown here is derived from an EMBL/GenBank/DDBJ whole genome shotgun (WGS) entry which is preliminary data.</text>
</comment>
<feature type="compositionally biased region" description="Polar residues" evidence="1">
    <location>
        <begin position="17"/>
        <end position="29"/>
    </location>
</feature>
<protein>
    <submittedName>
        <fullName evidence="2">Uncharacterized protein</fullName>
    </submittedName>
</protein>
<accession>A0ABQ9WJN0</accession>
<evidence type="ECO:0000313" key="3">
    <source>
        <dbReference type="Proteomes" id="UP001266305"/>
    </source>
</evidence>
<evidence type="ECO:0000256" key="1">
    <source>
        <dbReference type="SAM" id="MobiDB-lite"/>
    </source>
</evidence>
<dbReference type="EMBL" id="JASSZA010000001">
    <property type="protein sequence ID" value="KAK2121865.1"/>
    <property type="molecule type" value="Genomic_DNA"/>
</dbReference>
<evidence type="ECO:0000313" key="2">
    <source>
        <dbReference type="EMBL" id="KAK2121865.1"/>
    </source>
</evidence>
<organism evidence="2 3">
    <name type="scientific">Saguinus oedipus</name>
    <name type="common">Cotton-top tamarin</name>
    <name type="synonym">Oedipomidas oedipus</name>
    <dbReference type="NCBI Taxonomy" id="9490"/>
    <lineage>
        <taxon>Eukaryota</taxon>
        <taxon>Metazoa</taxon>
        <taxon>Chordata</taxon>
        <taxon>Craniata</taxon>
        <taxon>Vertebrata</taxon>
        <taxon>Euteleostomi</taxon>
        <taxon>Mammalia</taxon>
        <taxon>Eutheria</taxon>
        <taxon>Euarchontoglires</taxon>
        <taxon>Primates</taxon>
        <taxon>Haplorrhini</taxon>
        <taxon>Platyrrhini</taxon>
        <taxon>Cebidae</taxon>
        <taxon>Callitrichinae</taxon>
        <taxon>Saguinus</taxon>
    </lineage>
</organism>
<proteinExistence type="predicted"/>
<sequence length="171" mass="18126">MQQVAVAGSFEAWNETQRAQADLSSQARLTGSLPGPQQPGSKVEPFPRPAQSKEQSVLRGAESLDSVHFMALAWPSYLGSRCHLGFGSSHGLQVRGRLLDLGQGQPWVGLCPAEDPALVEDIPACRSAGSHSSQPRADHIGGSKSVLRQICLGQSLLHIGEKAVSQTGQLP</sequence>
<keyword evidence="3" id="KW-1185">Reference proteome</keyword>